<name>A0A8J1ULL4_OWEFU</name>
<dbReference type="PANTHER" id="PTHR11256:SF50">
    <property type="entry name" value="APOPTOSIS REGULATOR CED-9"/>
    <property type="match status" value="1"/>
</dbReference>
<dbReference type="CDD" id="cd06845">
    <property type="entry name" value="Bcl-2_like"/>
    <property type="match status" value="1"/>
</dbReference>
<comment type="similarity">
    <text evidence="2">Belongs to the Bcl-2 family.</text>
</comment>
<dbReference type="GO" id="GO:0008630">
    <property type="term" value="P:intrinsic apoptotic signaling pathway in response to DNA damage"/>
    <property type="evidence" value="ECO:0007669"/>
    <property type="project" value="TreeGrafter"/>
</dbReference>
<dbReference type="InterPro" id="IPR020726">
    <property type="entry name" value="Bcl2_BH2_motif_CS"/>
</dbReference>
<gene>
    <name evidence="5" type="ORF">OFUS_LOCUS13775</name>
</gene>
<dbReference type="Proteomes" id="UP000749559">
    <property type="component" value="Unassembled WGS sequence"/>
</dbReference>
<accession>A0A8J1ULL4</accession>
<dbReference type="Pfam" id="PF00452">
    <property type="entry name" value="Bcl-2"/>
    <property type="match status" value="1"/>
</dbReference>
<dbReference type="PANTHER" id="PTHR11256">
    <property type="entry name" value="BCL-2 RELATED"/>
    <property type="match status" value="1"/>
</dbReference>
<evidence type="ECO:0000256" key="2">
    <source>
        <dbReference type="ARBA" id="ARBA00009458"/>
    </source>
</evidence>
<dbReference type="GO" id="GO:0097192">
    <property type="term" value="P:extrinsic apoptotic signaling pathway in absence of ligand"/>
    <property type="evidence" value="ECO:0007669"/>
    <property type="project" value="TreeGrafter"/>
</dbReference>
<dbReference type="Gene3D" id="1.10.437.10">
    <property type="entry name" value="Blc2-like"/>
    <property type="match status" value="1"/>
</dbReference>
<dbReference type="PROSITE" id="PS01258">
    <property type="entry name" value="BH2"/>
    <property type="match status" value="1"/>
</dbReference>
<evidence type="ECO:0000256" key="3">
    <source>
        <dbReference type="ARBA" id="ARBA00022703"/>
    </source>
</evidence>
<comment type="caution">
    <text evidence="5">The sequence shown here is derived from an EMBL/GenBank/DDBJ whole genome shotgun (WGS) entry which is preliminary data.</text>
</comment>
<dbReference type="GO" id="GO:0005741">
    <property type="term" value="C:mitochondrial outer membrane"/>
    <property type="evidence" value="ECO:0007669"/>
    <property type="project" value="TreeGrafter"/>
</dbReference>
<dbReference type="SMART" id="SM00337">
    <property type="entry name" value="BCL"/>
    <property type="match status" value="1"/>
</dbReference>
<dbReference type="InterPro" id="IPR046371">
    <property type="entry name" value="Bcl-2_BH1-3"/>
</dbReference>
<evidence type="ECO:0000256" key="1">
    <source>
        <dbReference type="ARBA" id="ARBA00004370"/>
    </source>
</evidence>
<dbReference type="PROSITE" id="PS50063">
    <property type="entry name" value="BH4_2"/>
    <property type="match status" value="1"/>
</dbReference>
<dbReference type="GO" id="GO:0051400">
    <property type="term" value="F:BH domain binding"/>
    <property type="evidence" value="ECO:0007669"/>
    <property type="project" value="TreeGrafter"/>
</dbReference>
<dbReference type="InterPro" id="IPR002475">
    <property type="entry name" value="Bcl2-like"/>
</dbReference>
<evidence type="ECO:0000256" key="4">
    <source>
        <dbReference type="ARBA" id="ARBA00023136"/>
    </source>
</evidence>
<dbReference type="EMBL" id="CAIIXF020000007">
    <property type="protein sequence ID" value="CAH1788200.1"/>
    <property type="molecule type" value="Genomic_DNA"/>
</dbReference>
<reference evidence="5" key="1">
    <citation type="submission" date="2022-03" db="EMBL/GenBank/DDBJ databases">
        <authorList>
            <person name="Martin C."/>
        </authorList>
    </citation>
    <scope>NUCLEOTIDE SEQUENCE</scope>
</reference>
<dbReference type="SUPFAM" id="SSF56854">
    <property type="entry name" value="Bcl-2 inhibitors of programmed cell death"/>
    <property type="match status" value="1"/>
</dbReference>
<dbReference type="InterPro" id="IPR026298">
    <property type="entry name" value="Bcl-2_fam"/>
</dbReference>
<dbReference type="GO" id="GO:0042981">
    <property type="term" value="P:regulation of apoptotic process"/>
    <property type="evidence" value="ECO:0007669"/>
    <property type="project" value="InterPro"/>
</dbReference>
<dbReference type="AlphaFoldDB" id="A0A8J1ULL4"/>
<dbReference type="InterPro" id="IPR036834">
    <property type="entry name" value="Bcl-2-like_sf"/>
</dbReference>
<dbReference type="OrthoDB" id="6021377at2759"/>
<sequence length="210" mass="24304">MGSIKKILWRNNVPSLRTMNLNNNNHIMNHSETRFLVADYVKYRMQRQGYEYNCNQLPHPTRINQVLRILGDEFEQKYRSNFEDMRNQIHITPDTAQQCFLQIIAELFRDGVRWGRVIALFAFTGTIAAQCVEQEMPSLVDNIVDWSSNYVNTHLMSWINENGGWDGLIQFYEGGNKIQDQQWPSFKTIFSYAAGAVGIVTIGAFLAQKS</sequence>
<comment type="subcellular location">
    <subcellularLocation>
        <location evidence="1">Membrane</location>
    </subcellularLocation>
</comment>
<dbReference type="PRINTS" id="PR01862">
    <property type="entry name" value="BCL2FAMILY"/>
</dbReference>
<evidence type="ECO:0000313" key="6">
    <source>
        <dbReference type="Proteomes" id="UP000749559"/>
    </source>
</evidence>
<keyword evidence="4" id="KW-0472">Membrane</keyword>
<dbReference type="GO" id="GO:0001836">
    <property type="term" value="P:release of cytochrome c from mitochondria"/>
    <property type="evidence" value="ECO:0007669"/>
    <property type="project" value="TreeGrafter"/>
</dbReference>
<protein>
    <submittedName>
        <fullName evidence="5">Uncharacterized protein</fullName>
    </submittedName>
</protein>
<organism evidence="5 6">
    <name type="scientific">Owenia fusiformis</name>
    <name type="common">Polychaete worm</name>
    <dbReference type="NCBI Taxonomy" id="6347"/>
    <lineage>
        <taxon>Eukaryota</taxon>
        <taxon>Metazoa</taxon>
        <taxon>Spiralia</taxon>
        <taxon>Lophotrochozoa</taxon>
        <taxon>Annelida</taxon>
        <taxon>Polychaeta</taxon>
        <taxon>Sedentaria</taxon>
        <taxon>Canalipalpata</taxon>
        <taxon>Sabellida</taxon>
        <taxon>Oweniida</taxon>
        <taxon>Oweniidae</taxon>
        <taxon>Owenia</taxon>
    </lineage>
</organism>
<keyword evidence="6" id="KW-1185">Reference proteome</keyword>
<keyword evidence="3" id="KW-0053">Apoptosis</keyword>
<evidence type="ECO:0000313" key="5">
    <source>
        <dbReference type="EMBL" id="CAH1788200.1"/>
    </source>
</evidence>
<dbReference type="InterPro" id="IPR003093">
    <property type="entry name" value="Bcl2_BH4"/>
</dbReference>
<proteinExistence type="inferred from homology"/>
<dbReference type="PROSITE" id="PS50062">
    <property type="entry name" value="BCL2_FAMILY"/>
    <property type="match status" value="1"/>
</dbReference>